<proteinExistence type="predicted"/>
<comment type="caution">
    <text evidence="2">The sequence shown here is derived from an EMBL/GenBank/DDBJ whole genome shotgun (WGS) entry which is preliminary data.</text>
</comment>
<keyword evidence="1" id="KW-0732">Signal</keyword>
<dbReference type="AlphaFoldDB" id="A0A0C1MQP5"/>
<evidence type="ECO:0000313" key="2">
    <source>
        <dbReference type="EMBL" id="KID56963.1"/>
    </source>
</evidence>
<evidence type="ECO:0008006" key="4">
    <source>
        <dbReference type="Google" id="ProtNLM"/>
    </source>
</evidence>
<dbReference type="Proteomes" id="UP000031327">
    <property type="component" value="Unassembled WGS sequence"/>
</dbReference>
<dbReference type="OrthoDB" id="5901060at2"/>
<protein>
    <recommendedName>
        <fullName evidence="4">Peptidase C-terminal archaeal/bacterial domain-containing protein</fullName>
    </recommendedName>
</protein>
<sequence length="454" mass="49739">MKKVTMTGVALALLPVLSIASEPTSLPVGFTDSLDSGDRVIHSNQQLTPQPRLNRFSTQALEQASTTAITPLCPNTLNIDTVYPLAGAQTGNSDCFHFKLANTSKIYAFVSAQSAQTNVNLSVIRHNSDDTLTLVGTSSNVAGADEIINAISQPGDYYWVLDYAQADGSEFNFGVMTSQYVDGYEVNDTIAESSILADQLNTVVGNLDSILDMDHYVFEAKRGQEVLLKFLDPNNSAEFVLEYLEAGTWVEVDISKGKLITPTQAGELQVVRVRPNYALPNNPENVYQLTFGSNVASFSQHSVTPDPNVLRVPYSAESSPYMTTQTYQKLTWSLTLQDSTGHPVAGGQALFFRWSDYWNMTTSNFELTTAVSDAQGKITQVIDLGRCTSGRYETNHIERSLGYTNEWRSRYNIGAWRVQIPSGLTESIGIGGPNHSVVTLGHICDQDLLSSTRQ</sequence>
<evidence type="ECO:0000313" key="3">
    <source>
        <dbReference type="Proteomes" id="UP000031327"/>
    </source>
</evidence>
<name>A0A0C1MQP5_9GAMM</name>
<feature type="signal peptide" evidence="1">
    <location>
        <begin position="1"/>
        <end position="20"/>
    </location>
</feature>
<reference evidence="2 3" key="1">
    <citation type="submission" date="2014-12" db="EMBL/GenBank/DDBJ databases">
        <title>Draft Genome Sequence of Pseudoalteromonas luteoviolacea HI1.</title>
        <authorList>
            <person name="Asahina A.Y."/>
            <person name="Hadfield M.G."/>
        </authorList>
    </citation>
    <scope>NUCLEOTIDE SEQUENCE [LARGE SCALE GENOMIC DNA]</scope>
    <source>
        <strain evidence="2 3">HI1</strain>
    </source>
</reference>
<gene>
    <name evidence="2" type="ORF">JF50_13875</name>
</gene>
<dbReference type="RefSeq" id="WP_039610023.1">
    <property type="nucleotide sequence ID" value="NZ_JWIC01000006.1"/>
</dbReference>
<organism evidence="2 3">
    <name type="scientific">Pseudoalteromonas luteoviolacea</name>
    <dbReference type="NCBI Taxonomy" id="43657"/>
    <lineage>
        <taxon>Bacteria</taxon>
        <taxon>Pseudomonadati</taxon>
        <taxon>Pseudomonadota</taxon>
        <taxon>Gammaproteobacteria</taxon>
        <taxon>Alteromonadales</taxon>
        <taxon>Pseudoalteromonadaceae</taxon>
        <taxon>Pseudoalteromonas</taxon>
    </lineage>
</organism>
<evidence type="ECO:0000256" key="1">
    <source>
        <dbReference type="SAM" id="SignalP"/>
    </source>
</evidence>
<accession>A0A0C1MQP5</accession>
<feature type="chain" id="PRO_5002135583" description="Peptidase C-terminal archaeal/bacterial domain-containing protein" evidence="1">
    <location>
        <begin position="21"/>
        <end position="454"/>
    </location>
</feature>
<dbReference type="EMBL" id="JWIC01000006">
    <property type="protein sequence ID" value="KID56963.1"/>
    <property type="molecule type" value="Genomic_DNA"/>
</dbReference>